<gene>
    <name evidence="2" type="ORF">OG398_04250</name>
</gene>
<dbReference type="Pfam" id="PF08241">
    <property type="entry name" value="Methyltransf_11"/>
    <property type="match status" value="1"/>
</dbReference>
<keyword evidence="2" id="KW-0808">Transferase</keyword>
<keyword evidence="2" id="KW-0489">Methyltransferase</keyword>
<sequence>MLDYDDEAAVYDATRGGVPRAEAAATALLGLIPPGARSLLGIGCGTGLVTERIAAGRPGLRVSGTDTALGMARVAQRRVGGVALADARRLPLRDGAVDAVTAVWLLHLLRGDGDVRAVVAQAARVLRPGGVFVATVDKDASHDVAGDIDAAFAPYLAPSPSDATDRVIGYGAECGLDVVGSAVFRGHGQGRSPMSAARGVRRGYFVSRLELPGAAADRLIEKLAALPGQDRRRAEPEYRLLAFRRGPAPIRV</sequence>
<dbReference type="InterPro" id="IPR029063">
    <property type="entry name" value="SAM-dependent_MTases_sf"/>
</dbReference>
<name>A0AAU2VKW9_9ACTN</name>
<protein>
    <submittedName>
        <fullName evidence="2">Class I SAM-dependent methyltransferase</fullName>
    </submittedName>
</protein>
<organism evidence="2">
    <name type="scientific">Streptomyces sp. NBC_00008</name>
    <dbReference type="NCBI Taxonomy" id="2903610"/>
    <lineage>
        <taxon>Bacteria</taxon>
        <taxon>Bacillati</taxon>
        <taxon>Actinomycetota</taxon>
        <taxon>Actinomycetes</taxon>
        <taxon>Kitasatosporales</taxon>
        <taxon>Streptomycetaceae</taxon>
        <taxon>Streptomyces</taxon>
    </lineage>
</organism>
<dbReference type="CDD" id="cd02440">
    <property type="entry name" value="AdoMet_MTases"/>
    <property type="match status" value="1"/>
</dbReference>
<feature type="domain" description="Methyltransferase type 11" evidence="1">
    <location>
        <begin position="40"/>
        <end position="133"/>
    </location>
</feature>
<dbReference type="Gene3D" id="3.40.50.150">
    <property type="entry name" value="Vaccinia Virus protein VP39"/>
    <property type="match status" value="1"/>
</dbReference>
<proteinExistence type="predicted"/>
<dbReference type="PANTHER" id="PTHR43591">
    <property type="entry name" value="METHYLTRANSFERASE"/>
    <property type="match status" value="1"/>
</dbReference>
<evidence type="ECO:0000259" key="1">
    <source>
        <dbReference type="Pfam" id="PF08241"/>
    </source>
</evidence>
<evidence type="ECO:0000313" key="2">
    <source>
        <dbReference type="EMBL" id="WTW67548.1"/>
    </source>
</evidence>
<reference evidence="2" key="1">
    <citation type="submission" date="2022-10" db="EMBL/GenBank/DDBJ databases">
        <title>The complete genomes of actinobacterial strains from the NBC collection.</title>
        <authorList>
            <person name="Joergensen T.S."/>
            <person name="Alvarez Arevalo M."/>
            <person name="Sterndorff E.B."/>
            <person name="Faurdal D."/>
            <person name="Vuksanovic O."/>
            <person name="Mourched A.-S."/>
            <person name="Charusanti P."/>
            <person name="Shaw S."/>
            <person name="Blin K."/>
            <person name="Weber T."/>
        </authorList>
    </citation>
    <scope>NUCLEOTIDE SEQUENCE</scope>
    <source>
        <strain evidence="2">NBC_00008</strain>
    </source>
</reference>
<dbReference type="GO" id="GO:0032259">
    <property type="term" value="P:methylation"/>
    <property type="evidence" value="ECO:0007669"/>
    <property type="project" value="UniProtKB-KW"/>
</dbReference>
<accession>A0AAU2VKW9</accession>
<dbReference type="GO" id="GO:0008757">
    <property type="term" value="F:S-adenosylmethionine-dependent methyltransferase activity"/>
    <property type="evidence" value="ECO:0007669"/>
    <property type="project" value="InterPro"/>
</dbReference>
<dbReference type="EMBL" id="CP108313">
    <property type="protein sequence ID" value="WTW67548.1"/>
    <property type="molecule type" value="Genomic_DNA"/>
</dbReference>
<dbReference type="InterPro" id="IPR013216">
    <property type="entry name" value="Methyltransf_11"/>
</dbReference>
<dbReference type="AlphaFoldDB" id="A0AAU2VKW9"/>
<dbReference type="SUPFAM" id="SSF53335">
    <property type="entry name" value="S-adenosyl-L-methionine-dependent methyltransferases"/>
    <property type="match status" value="1"/>
</dbReference>